<keyword evidence="5" id="KW-0539">Nucleus</keyword>
<dbReference type="Proteomes" id="UP000800200">
    <property type="component" value="Unassembled WGS sequence"/>
</dbReference>
<dbReference type="AlphaFoldDB" id="A0A6A6EP77"/>
<evidence type="ECO:0000256" key="3">
    <source>
        <dbReference type="ARBA" id="ARBA00023015"/>
    </source>
</evidence>
<dbReference type="PROSITE" id="PS50048">
    <property type="entry name" value="ZN2_CY6_FUNGAL_2"/>
    <property type="match status" value="1"/>
</dbReference>
<dbReference type="InterPro" id="IPR001138">
    <property type="entry name" value="Zn2Cys6_DnaBD"/>
</dbReference>
<evidence type="ECO:0000256" key="5">
    <source>
        <dbReference type="ARBA" id="ARBA00023242"/>
    </source>
</evidence>
<keyword evidence="4" id="KW-0804">Transcription</keyword>
<feature type="region of interest" description="Disordered" evidence="6">
    <location>
        <begin position="73"/>
        <end position="100"/>
    </location>
</feature>
<evidence type="ECO:0000256" key="1">
    <source>
        <dbReference type="ARBA" id="ARBA00022723"/>
    </source>
</evidence>
<dbReference type="GO" id="GO:0000981">
    <property type="term" value="F:DNA-binding transcription factor activity, RNA polymerase II-specific"/>
    <property type="evidence" value="ECO:0007669"/>
    <property type="project" value="InterPro"/>
</dbReference>
<dbReference type="InterPro" id="IPR036864">
    <property type="entry name" value="Zn2-C6_fun-type_DNA-bd_sf"/>
</dbReference>
<keyword evidence="9" id="KW-1185">Reference proteome</keyword>
<evidence type="ECO:0000313" key="8">
    <source>
        <dbReference type="EMBL" id="KAF2192508.1"/>
    </source>
</evidence>
<keyword evidence="3" id="KW-0805">Transcription regulation</keyword>
<dbReference type="CDD" id="cd00067">
    <property type="entry name" value="GAL4"/>
    <property type="match status" value="1"/>
</dbReference>
<keyword evidence="1" id="KW-0479">Metal-binding</keyword>
<evidence type="ECO:0000256" key="4">
    <source>
        <dbReference type="ARBA" id="ARBA00023163"/>
    </source>
</evidence>
<proteinExistence type="predicted"/>
<protein>
    <recommendedName>
        <fullName evidence="7">Zn(2)-C6 fungal-type domain-containing protein</fullName>
    </recommendedName>
</protein>
<evidence type="ECO:0000259" key="7">
    <source>
        <dbReference type="PROSITE" id="PS50048"/>
    </source>
</evidence>
<accession>A0A6A6EP77</accession>
<name>A0A6A6EP77_9PEZI</name>
<dbReference type="SUPFAM" id="SSF57701">
    <property type="entry name" value="Zn2/Cys6 DNA-binding domain"/>
    <property type="match status" value="1"/>
</dbReference>
<feature type="compositionally biased region" description="Polar residues" evidence="6">
    <location>
        <begin position="76"/>
        <end position="94"/>
    </location>
</feature>
<dbReference type="OrthoDB" id="4216928at2759"/>
<feature type="domain" description="Zn(2)-C6 fungal-type" evidence="7">
    <location>
        <begin position="12"/>
        <end position="42"/>
    </location>
</feature>
<sequence>MLGYISSTRKKSCYACVKSKRRCDLGYPCCKRCFTKGLDCTYRNALIHEAEVVVRQTTPDFIPLTNDIVVEPSDVPQDSSNINPALLQSDSSGSEDGVDPPARIMYSQPRICESILPQIWEPTVLSEGQVVFMVNQLCSFLRSLAYSGSTPYMHDALYQDGQPIAYQDSCSLSALYLMKTNQNAPVIIRSIDSKISSLMSSTNTWTLSEHLAAVQALIIYQIIRLFDSDLRLQSLADKQNSLLELWTASLWKRSFNEPNCFNSTHESWIFYESLRRTVLVSTFLCGAWGCVKNGGLCEVVPILAKLPMTRDMELWRLDSNEWVEKDVLEAKVPLITYGDFALSWTPGMATGQLGDFEKLLLVACRGEQVISILGG</sequence>
<dbReference type="Pfam" id="PF00172">
    <property type="entry name" value="Zn_clus"/>
    <property type="match status" value="1"/>
</dbReference>
<organism evidence="8 9">
    <name type="scientific">Zopfia rhizophila CBS 207.26</name>
    <dbReference type="NCBI Taxonomy" id="1314779"/>
    <lineage>
        <taxon>Eukaryota</taxon>
        <taxon>Fungi</taxon>
        <taxon>Dikarya</taxon>
        <taxon>Ascomycota</taxon>
        <taxon>Pezizomycotina</taxon>
        <taxon>Dothideomycetes</taxon>
        <taxon>Dothideomycetes incertae sedis</taxon>
        <taxon>Zopfiaceae</taxon>
        <taxon>Zopfia</taxon>
    </lineage>
</organism>
<keyword evidence="2" id="KW-0862">Zinc</keyword>
<dbReference type="EMBL" id="ML994615">
    <property type="protein sequence ID" value="KAF2192508.1"/>
    <property type="molecule type" value="Genomic_DNA"/>
</dbReference>
<evidence type="ECO:0000256" key="6">
    <source>
        <dbReference type="SAM" id="MobiDB-lite"/>
    </source>
</evidence>
<dbReference type="PANTHER" id="PTHR47660:SF3">
    <property type="entry name" value="FINGER DOMAIN PROTEIN, PUTATIVE (AFU_ORTHOLOGUE AFUA_4G03310)-RELATED"/>
    <property type="match status" value="1"/>
</dbReference>
<dbReference type="GO" id="GO:0008270">
    <property type="term" value="F:zinc ion binding"/>
    <property type="evidence" value="ECO:0007669"/>
    <property type="project" value="InterPro"/>
</dbReference>
<gene>
    <name evidence="8" type="ORF">K469DRAFT_731029</name>
</gene>
<evidence type="ECO:0000313" key="9">
    <source>
        <dbReference type="Proteomes" id="UP000800200"/>
    </source>
</evidence>
<evidence type="ECO:0000256" key="2">
    <source>
        <dbReference type="ARBA" id="ARBA00022833"/>
    </source>
</evidence>
<reference evidence="8" key="1">
    <citation type="journal article" date="2020" name="Stud. Mycol.">
        <title>101 Dothideomycetes genomes: a test case for predicting lifestyles and emergence of pathogens.</title>
        <authorList>
            <person name="Haridas S."/>
            <person name="Albert R."/>
            <person name="Binder M."/>
            <person name="Bloem J."/>
            <person name="Labutti K."/>
            <person name="Salamov A."/>
            <person name="Andreopoulos B."/>
            <person name="Baker S."/>
            <person name="Barry K."/>
            <person name="Bills G."/>
            <person name="Bluhm B."/>
            <person name="Cannon C."/>
            <person name="Castanera R."/>
            <person name="Culley D."/>
            <person name="Daum C."/>
            <person name="Ezra D."/>
            <person name="Gonzalez J."/>
            <person name="Henrissat B."/>
            <person name="Kuo A."/>
            <person name="Liang C."/>
            <person name="Lipzen A."/>
            <person name="Lutzoni F."/>
            <person name="Magnuson J."/>
            <person name="Mondo S."/>
            <person name="Nolan M."/>
            <person name="Ohm R."/>
            <person name="Pangilinan J."/>
            <person name="Park H.-J."/>
            <person name="Ramirez L."/>
            <person name="Alfaro M."/>
            <person name="Sun H."/>
            <person name="Tritt A."/>
            <person name="Yoshinaga Y."/>
            <person name="Zwiers L.-H."/>
            <person name="Turgeon B."/>
            <person name="Goodwin S."/>
            <person name="Spatafora J."/>
            <person name="Crous P."/>
            <person name="Grigoriev I."/>
        </authorList>
    </citation>
    <scope>NUCLEOTIDE SEQUENCE</scope>
    <source>
        <strain evidence="8">CBS 207.26</strain>
    </source>
</reference>
<dbReference type="PANTHER" id="PTHR47660">
    <property type="entry name" value="TRANSCRIPTION FACTOR WITH C2H2 AND ZN(2)-CYS(6) DNA BINDING DOMAIN (EUROFUNG)-RELATED-RELATED"/>
    <property type="match status" value="1"/>
</dbReference>